<keyword evidence="3" id="KW-1185">Reference proteome</keyword>
<feature type="region of interest" description="Disordered" evidence="1">
    <location>
        <begin position="41"/>
        <end position="141"/>
    </location>
</feature>
<accession>A0A150G2H2</accession>
<protein>
    <submittedName>
        <fullName evidence="2">Uncharacterized protein</fullName>
    </submittedName>
</protein>
<proteinExistence type="predicted"/>
<name>A0A150G2H2_GONPE</name>
<feature type="region of interest" description="Disordered" evidence="1">
    <location>
        <begin position="1"/>
        <end position="24"/>
    </location>
</feature>
<organism evidence="2 3">
    <name type="scientific">Gonium pectorale</name>
    <name type="common">Green alga</name>
    <dbReference type="NCBI Taxonomy" id="33097"/>
    <lineage>
        <taxon>Eukaryota</taxon>
        <taxon>Viridiplantae</taxon>
        <taxon>Chlorophyta</taxon>
        <taxon>core chlorophytes</taxon>
        <taxon>Chlorophyceae</taxon>
        <taxon>CS clade</taxon>
        <taxon>Chlamydomonadales</taxon>
        <taxon>Volvocaceae</taxon>
        <taxon>Gonium</taxon>
    </lineage>
</organism>
<dbReference type="AlphaFoldDB" id="A0A150G2H2"/>
<reference evidence="3" key="1">
    <citation type="journal article" date="2016" name="Nat. Commun.">
        <title>The Gonium pectorale genome demonstrates co-option of cell cycle regulation during the evolution of multicellularity.</title>
        <authorList>
            <person name="Hanschen E.R."/>
            <person name="Marriage T.N."/>
            <person name="Ferris P.J."/>
            <person name="Hamaji T."/>
            <person name="Toyoda A."/>
            <person name="Fujiyama A."/>
            <person name="Neme R."/>
            <person name="Noguchi H."/>
            <person name="Minakuchi Y."/>
            <person name="Suzuki M."/>
            <person name="Kawai-Toyooka H."/>
            <person name="Smith D.R."/>
            <person name="Sparks H."/>
            <person name="Anderson J."/>
            <person name="Bakaric R."/>
            <person name="Luria V."/>
            <person name="Karger A."/>
            <person name="Kirschner M.W."/>
            <person name="Durand P.M."/>
            <person name="Michod R.E."/>
            <person name="Nozaki H."/>
            <person name="Olson B.J."/>
        </authorList>
    </citation>
    <scope>NUCLEOTIDE SEQUENCE [LARGE SCALE GENOMIC DNA]</scope>
    <source>
        <strain evidence="3">NIES-2863</strain>
    </source>
</reference>
<feature type="compositionally biased region" description="Polar residues" evidence="1">
    <location>
        <begin position="46"/>
        <end position="55"/>
    </location>
</feature>
<gene>
    <name evidence="2" type="ORF">GPECTOR_75g771</name>
</gene>
<evidence type="ECO:0000313" key="2">
    <source>
        <dbReference type="EMBL" id="KXZ44047.1"/>
    </source>
</evidence>
<dbReference type="Proteomes" id="UP000075714">
    <property type="component" value="Unassembled WGS sequence"/>
</dbReference>
<sequence>MPAGLATPAAEPPADRQTVAAGRPEDVHLQIPLASPLMVLNPAYSPASSSVTASPHANAVGSSGSPHGPDGDGLRLQPAAGASLGQDSNDGAETPTLHSMPAAAWTAPLVQQAATPSAGSSGVAPSSGQDGSPTSQQAAHAAALLRSANDAVDCARNAVQRGDTEWLARVTSTLQAVQSAIEALREF</sequence>
<dbReference type="EMBL" id="LSYV01000076">
    <property type="protein sequence ID" value="KXZ44047.1"/>
    <property type="molecule type" value="Genomic_DNA"/>
</dbReference>
<evidence type="ECO:0000313" key="3">
    <source>
        <dbReference type="Proteomes" id="UP000075714"/>
    </source>
</evidence>
<feature type="compositionally biased region" description="Low complexity" evidence="1">
    <location>
        <begin position="113"/>
        <end position="128"/>
    </location>
</feature>
<dbReference type="OrthoDB" id="550479at2759"/>
<evidence type="ECO:0000256" key="1">
    <source>
        <dbReference type="SAM" id="MobiDB-lite"/>
    </source>
</evidence>
<comment type="caution">
    <text evidence="2">The sequence shown here is derived from an EMBL/GenBank/DDBJ whole genome shotgun (WGS) entry which is preliminary data.</text>
</comment>